<name>A0AAU7UC82_9DEIO</name>
<accession>A0AAU7UC82</accession>
<dbReference type="EMBL" id="CP158299">
    <property type="protein sequence ID" value="XBV86076.1"/>
    <property type="molecule type" value="Genomic_DNA"/>
</dbReference>
<organism evidence="1">
    <name type="scientific">Deinococcus sonorensis KR-87</name>
    <dbReference type="NCBI Taxonomy" id="694439"/>
    <lineage>
        <taxon>Bacteria</taxon>
        <taxon>Thermotogati</taxon>
        <taxon>Deinococcota</taxon>
        <taxon>Deinococci</taxon>
        <taxon>Deinococcales</taxon>
        <taxon>Deinococcaceae</taxon>
        <taxon>Deinococcus</taxon>
    </lineage>
</organism>
<sequence length="84" mass="9383">MPLIPDGARQAWQDGDERLALTLLSRARDAEPAGSEGWAILERLCGLVLISMQREVEGTFALERADTLLERLQRPRPGLELLDD</sequence>
<dbReference type="RefSeq" id="WP_350244127.1">
    <property type="nucleotide sequence ID" value="NZ_CP158299.1"/>
</dbReference>
<dbReference type="AlphaFoldDB" id="A0AAU7UC82"/>
<protein>
    <submittedName>
        <fullName evidence="1">Uncharacterized protein</fullName>
    </submittedName>
</protein>
<reference evidence="1" key="1">
    <citation type="submission" date="2024-06" db="EMBL/GenBank/DDBJ databases">
        <title>Draft Genome Sequence of Deinococcus sonorensis Type Strain KR-87, a Biofilm Producing Representative of the Genus Deinococcus.</title>
        <authorList>
            <person name="Boren L.S."/>
            <person name="Grosso R.A."/>
            <person name="Hugenberg-Cox A.N."/>
            <person name="Hill J.T.E."/>
            <person name="Albert C.M."/>
            <person name="Tuohy J.M."/>
        </authorList>
    </citation>
    <scope>NUCLEOTIDE SEQUENCE</scope>
    <source>
        <strain evidence="1">KR-87</strain>
    </source>
</reference>
<gene>
    <name evidence="1" type="ORF">ABOD76_07185</name>
</gene>
<evidence type="ECO:0000313" key="1">
    <source>
        <dbReference type="EMBL" id="XBV86076.1"/>
    </source>
</evidence>
<proteinExistence type="predicted"/>
<dbReference type="KEGG" id="dsc:ABOD76_07185"/>